<dbReference type="Proteomes" id="UP000218505">
    <property type="component" value="Chromosome"/>
</dbReference>
<comment type="similarity">
    <text evidence="1">Belongs to the NAD(P)H dehydrogenase (quinone) family.</text>
</comment>
<dbReference type="PANTHER" id="PTHR10204:SF34">
    <property type="entry name" value="NAD(P)H DEHYDROGENASE [QUINONE] 1 ISOFORM 1"/>
    <property type="match status" value="1"/>
</dbReference>
<dbReference type="RefSeq" id="WP_096494296.1">
    <property type="nucleotide sequence ID" value="NZ_CP023445.1"/>
</dbReference>
<gene>
    <name evidence="4" type="ORF">CNX65_17175</name>
</gene>
<organism evidence="4 5">
    <name type="scientific">Actinosynnema pretiosum</name>
    <dbReference type="NCBI Taxonomy" id="42197"/>
    <lineage>
        <taxon>Bacteria</taxon>
        <taxon>Bacillati</taxon>
        <taxon>Actinomycetota</taxon>
        <taxon>Actinomycetes</taxon>
        <taxon>Pseudonocardiales</taxon>
        <taxon>Pseudonocardiaceae</taxon>
        <taxon>Actinosynnema</taxon>
    </lineage>
</organism>
<dbReference type="InterPro" id="IPR003680">
    <property type="entry name" value="Flavodoxin_fold"/>
</dbReference>
<dbReference type="EMBL" id="CP023445">
    <property type="protein sequence ID" value="ATE54797.1"/>
    <property type="molecule type" value="Genomic_DNA"/>
</dbReference>
<keyword evidence="5" id="KW-1185">Reference proteome</keyword>
<dbReference type="GO" id="GO:0005829">
    <property type="term" value="C:cytosol"/>
    <property type="evidence" value="ECO:0007669"/>
    <property type="project" value="TreeGrafter"/>
</dbReference>
<evidence type="ECO:0000313" key="5">
    <source>
        <dbReference type="Proteomes" id="UP000218505"/>
    </source>
</evidence>
<keyword evidence="2" id="KW-0560">Oxidoreductase</keyword>
<dbReference type="KEGG" id="apre:CNX65_17175"/>
<dbReference type="InterPro" id="IPR051545">
    <property type="entry name" value="NAD(P)H_dehydrogenase_qn"/>
</dbReference>
<evidence type="ECO:0000256" key="2">
    <source>
        <dbReference type="ARBA" id="ARBA00023002"/>
    </source>
</evidence>
<dbReference type="GO" id="GO:0003955">
    <property type="term" value="F:NAD(P)H dehydrogenase (quinone) activity"/>
    <property type="evidence" value="ECO:0007669"/>
    <property type="project" value="TreeGrafter"/>
</dbReference>
<dbReference type="InterPro" id="IPR029039">
    <property type="entry name" value="Flavoprotein-like_sf"/>
</dbReference>
<dbReference type="SUPFAM" id="SSF52218">
    <property type="entry name" value="Flavoproteins"/>
    <property type="match status" value="1"/>
</dbReference>
<dbReference type="PANTHER" id="PTHR10204">
    <property type="entry name" value="NAD P H OXIDOREDUCTASE-RELATED"/>
    <property type="match status" value="1"/>
</dbReference>
<dbReference type="Gene3D" id="3.40.50.360">
    <property type="match status" value="1"/>
</dbReference>
<accession>A0A290Z6Y7</accession>
<sequence length="193" mass="20587">MHTLVVFAHPEPDSLTGSTARRVADLVAATPGHTAEVADLTAEGFHPTFTAADLATMRTAADAPADVRREQERVERADHLVLVFPVYWWAFPALLKGWVDRVFTNGWAYGEGGTALVGRGVHLVALAGADAGMYDRHGYDESMRVAIDHGIFEYSGTRVTSSRFVHESDNPDAAAVAGAVDALVADLTSAALV</sequence>
<feature type="domain" description="Flavodoxin-like fold" evidence="3">
    <location>
        <begin position="1"/>
        <end position="184"/>
    </location>
</feature>
<dbReference type="AlphaFoldDB" id="A0A290Z6Y7"/>
<evidence type="ECO:0000256" key="1">
    <source>
        <dbReference type="ARBA" id="ARBA00006252"/>
    </source>
</evidence>
<proteinExistence type="inferred from homology"/>
<name>A0A290Z6Y7_9PSEU</name>
<dbReference type="Pfam" id="PF02525">
    <property type="entry name" value="Flavodoxin_2"/>
    <property type="match status" value="1"/>
</dbReference>
<protein>
    <submittedName>
        <fullName evidence="4">NAD(P)H dehydrogenase</fullName>
    </submittedName>
</protein>
<reference evidence="4" key="1">
    <citation type="submission" date="2017-09" db="EMBL/GenBank/DDBJ databases">
        <title>Complete Genome Sequence of ansamitocin-producing Bacterium Actinosynnema pretiosum X47.</title>
        <authorList>
            <person name="Cao G."/>
            <person name="Zong G."/>
            <person name="Zhong C."/>
            <person name="Fu J."/>
        </authorList>
    </citation>
    <scope>NUCLEOTIDE SEQUENCE [LARGE SCALE GENOMIC DNA]</scope>
    <source>
        <strain evidence="4">X47</strain>
    </source>
</reference>
<evidence type="ECO:0000259" key="3">
    <source>
        <dbReference type="Pfam" id="PF02525"/>
    </source>
</evidence>
<evidence type="ECO:0000313" key="4">
    <source>
        <dbReference type="EMBL" id="ATE54797.1"/>
    </source>
</evidence>